<name>A0ABU0LYR9_9BACT</name>
<evidence type="ECO:0000256" key="2">
    <source>
        <dbReference type="ARBA" id="ARBA00012802"/>
    </source>
</evidence>
<feature type="transmembrane region" description="Helical" evidence="18">
    <location>
        <begin position="45"/>
        <end position="69"/>
    </location>
</feature>
<evidence type="ECO:0000256" key="13">
    <source>
        <dbReference type="ARBA" id="ARBA00023136"/>
    </source>
</evidence>
<evidence type="ECO:0000256" key="1">
    <source>
        <dbReference type="ARBA" id="ARBA00004651"/>
    </source>
</evidence>
<keyword evidence="22" id="KW-1185">Reference proteome</keyword>
<evidence type="ECO:0000256" key="6">
    <source>
        <dbReference type="ARBA" id="ARBA00022553"/>
    </source>
</evidence>
<keyword evidence="8" id="KW-0808">Transferase</keyword>
<evidence type="ECO:0000256" key="18">
    <source>
        <dbReference type="SAM" id="Phobius"/>
    </source>
</evidence>
<dbReference type="PANTHER" id="PTHR33989">
    <property type="match status" value="1"/>
</dbReference>
<evidence type="ECO:0000256" key="7">
    <source>
        <dbReference type="ARBA" id="ARBA00022597"/>
    </source>
</evidence>
<dbReference type="InterPro" id="IPR004501">
    <property type="entry name" value="PTS_EIIC_3"/>
</dbReference>
<evidence type="ECO:0000256" key="11">
    <source>
        <dbReference type="ARBA" id="ARBA00022777"/>
    </source>
</evidence>
<keyword evidence="7" id="KW-0762">Sugar transport</keyword>
<feature type="transmembrane region" description="Helical" evidence="18">
    <location>
        <begin position="211"/>
        <end position="244"/>
    </location>
</feature>
<dbReference type="Pfam" id="PF02302">
    <property type="entry name" value="PTS_IIB"/>
    <property type="match status" value="1"/>
</dbReference>
<dbReference type="PANTHER" id="PTHR33989:SF8">
    <property type="entry name" value="PERMEASE IIC COMPONENT"/>
    <property type="match status" value="1"/>
</dbReference>
<protein>
    <recommendedName>
        <fullName evidence="3">PTS system lactose-specific EIICB component</fullName>
        <ecNumber evidence="2">2.7.1.207</ecNumber>
    </recommendedName>
    <alternativeName>
        <fullName evidence="14">EIICB-Lac</fullName>
    </alternativeName>
</protein>
<dbReference type="InterPro" id="IPR051088">
    <property type="entry name" value="PTS_Sugar-EIIC/EIIB"/>
</dbReference>
<evidence type="ECO:0000256" key="8">
    <source>
        <dbReference type="ARBA" id="ARBA00022679"/>
    </source>
</evidence>
<dbReference type="EMBL" id="JAUSWO010000001">
    <property type="protein sequence ID" value="MDQ0513861.1"/>
    <property type="molecule type" value="Genomic_DNA"/>
</dbReference>
<dbReference type="PROSITE" id="PS51105">
    <property type="entry name" value="PTS_EIIC_TYPE_3"/>
    <property type="match status" value="1"/>
</dbReference>
<dbReference type="InterPro" id="IPR003501">
    <property type="entry name" value="PTS_EIIB_2/3"/>
</dbReference>
<evidence type="ECO:0000256" key="15">
    <source>
        <dbReference type="ARBA" id="ARBA00048444"/>
    </source>
</evidence>
<feature type="domain" description="PTS EIIC type-3" evidence="20">
    <location>
        <begin position="17"/>
        <end position="453"/>
    </location>
</feature>
<evidence type="ECO:0000259" key="19">
    <source>
        <dbReference type="PROSITE" id="PS51100"/>
    </source>
</evidence>
<keyword evidence="5" id="KW-1003">Cell membrane</keyword>
<feature type="transmembrane region" description="Helical" evidence="18">
    <location>
        <begin position="131"/>
        <end position="151"/>
    </location>
</feature>
<reference evidence="21" key="1">
    <citation type="submission" date="2023-07" db="EMBL/GenBank/DDBJ databases">
        <title>Genomic Encyclopedia of Type Strains, Phase IV (KMG-IV): sequencing the most valuable type-strain genomes for metagenomic binning, comparative biology and taxonomic classification.</title>
        <authorList>
            <person name="Goeker M."/>
        </authorList>
    </citation>
    <scope>NUCLEOTIDE SEQUENCE [LARGE SCALE GENOMIC DNA]</scope>
    <source>
        <strain evidence="21">DSM 21204</strain>
    </source>
</reference>
<evidence type="ECO:0000256" key="4">
    <source>
        <dbReference type="ARBA" id="ARBA00022448"/>
    </source>
</evidence>
<evidence type="ECO:0000256" key="17">
    <source>
        <dbReference type="SAM" id="Coils"/>
    </source>
</evidence>
<feature type="transmembrane region" description="Helical" evidence="18">
    <location>
        <begin position="473"/>
        <end position="493"/>
    </location>
</feature>
<sequence length="842" mass="96274">MNPVITKQQFRQYAKTSANYLNRWLTRFTSNLLIKSLMQAMIQTIMFIIVGALFLLLFALPQAILTIAYDADYLNEHIFNNYHWNNWSRFTLTVWDLSGGFLGILVAAQLGYVMTKNLNPRLNFQKQIPAIFVYITCLISYIILAIIPASIDAYQVGDNSYSRFAVLWGSQGLLPGIILGWCLPLIFYLCYKHNITLRLSPSAPQIISRAFTPIVPVFISFFLVSSISLGFNILLGAPLFIWIFTQLSSRIINQINDTWGLAIFYSFIKPFSWFIGIQPNWTGAIFQPILLSNLTENGNLLTNPNSTSLYSWSNGRTHIFVENVIDSFSDAGGAGATFMVPFLYLLFAKSDQLKTVGKNSSVTIWLQVNEPLLFGAGLILNPIYVIPFLLTPILSVIPVMTFWQLGLFNGAGSNLPWPTPWFLRTAIPNFNQVGVYFSIIIGFLLQIFMYLPFIKIHDNILLKQEKLVNPNKLYVSGLQVIWGTWFNFDPLAFKQLRLAKKTQKDQNNSADQLQQTFVKKHNDNINFYSSVKLNKKLEKLNKKLENKIQLLNDKHTAWIEKQRTKIETLQQKVEIYQNDILTIAGQLNAKQQAKIDKWNAEITNLNTQQFSFKLTQDNEPILWYFRKKMELELKYQIYQLRNENYLPIRFYFAGKIYNHFKNPNYQVSTDVIATLESEKNNNLITKVNLSNQIIHISQTQNPYQNYLEWIHPSKSQTIMSEIIENKPTNSTSKKPVKKILCLCIGAGSSSVLANNLNKAAQQHHLNYEATAFAFGNHAEAFKLADIVLVSPQLKPNYQALANEGSKDQIKVVQMSAKEYINLSNDVNAVTAYFEANSDLLKE</sequence>
<evidence type="ECO:0000256" key="5">
    <source>
        <dbReference type="ARBA" id="ARBA00022475"/>
    </source>
</evidence>
<proteinExistence type="predicted"/>
<keyword evidence="10 18" id="KW-0812">Transmembrane</keyword>
<dbReference type="InterPro" id="IPR003352">
    <property type="entry name" value="PTS_EIIC"/>
</dbReference>
<feature type="domain" description="PTS EIIB type-3" evidence="19">
    <location>
        <begin position="736"/>
        <end position="839"/>
    </location>
</feature>
<feature type="transmembrane region" description="Helical" evidence="18">
    <location>
        <begin position="393"/>
        <end position="412"/>
    </location>
</feature>
<feature type="transmembrane region" description="Helical" evidence="18">
    <location>
        <begin position="89"/>
        <end position="110"/>
    </location>
</feature>
<evidence type="ECO:0000256" key="10">
    <source>
        <dbReference type="ARBA" id="ARBA00022692"/>
    </source>
</evidence>
<keyword evidence="4" id="KW-0813">Transport</keyword>
<dbReference type="Gene3D" id="3.40.50.2300">
    <property type="match status" value="1"/>
</dbReference>
<dbReference type="InterPro" id="IPR036095">
    <property type="entry name" value="PTS_EIIB-like_sf"/>
</dbReference>
<keyword evidence="13 18" id="KW-0472">Membrane</keyword>
<feature type="transmembrane region" description="Helical" evidence="18">
    <location>
        <begin position="171"/>
        <end position="191"/>
    </location>
</feature>
<feature type="transmembrane region" description="Helical" evidence="18">
    <location>
        <begin position="433"/>
        <end position="453"/>
    </location>
</feature>
<dbReference type="PROSITE" id="PS51100">
    <property type="entry name" value="PTS_EIIB_TYPE_3"/>
    <property type="match status" value="1"/>
</dbReference>
<feature type="coiled-coil region" evidence="17">
    <location>
        <begin position="530"/>
        <end position="608"/>
    </location>
</feature>
<comment type="subcellular location">
    <subcellularLocation>
        <location evidence="1">Cell membrane</location>
        <topology evidence="1">Multi-pass membrane protein</topology>
    </subcellularLocation>
</comment>
<dbReference type="RefSeq" id="WP_256547445.1">
    <property type="nucleotide sequence ID" value="NZ_CP101809.1"/>
</dbReference>
<dbReference type="SUPFAM" id="SSF52794">
    <property type="entry name" value="PTS system IIB component-like"/>
    <property type="match status" value="1"/>
</dbReference>
<accession>A0ABU0LYR9</accession>
<keyword evidence="11" id="KW-0418">Kinase</keyword>
<keyword evidence="6" id="KW-0597">Phosphoprotein</keyword>
<dbReference type="EC" id="2.7.1.207" evidence="2"/>
<keyword evidence="9" id="KW-0598">Phosphotransferase system</keyword>
<evidence type="ECO:0000256" key="3">
    <source>
        <dbReference type="ARBA" id="ARBA00020834"/>
    </source>
</evidence>
<evidence type="ECO:0000313" key="21">
    <source>
        <dbReference type="EMBL" id="MDQ0513861.1"/>
    </source>
</evidence>
<feature type="modified residue" description="Phosphocysteine; by EIIA" evidence="16">
    <location>
        <position position="743"/>
    </location>
</feature>
<evidence type="ECO:0000313" key="22">
    <source>
        <dbReference type="Proteomes" id="UP001240643"/>
    </source>
</evidence>
<dbReference type="Proteomes" id="UP001240643">
    <property type="component" value="Unassembled WGS sequence"/>
</dbReference>
<evidence type="ECO:0000256" key="9">
    <source>
        <dbReference type="ARBA" id="ARBA00022683"/>
    </source>
</evidence>
<keyword evidence="17" id="KW-0175">Coiled coil</keyword>
<comment type="caution">
    <text evidence="21">The sequence shown here is derived from an EMBL/GenBank/DDBJ whole genome shotgun (WGS) entry which is preliminary data.</text>
</comment>
<organism evidence="21 22">
    <name type="scientific">Mycoplasmoides fastidiosum</name>
    <dbReference type="NCBI Taxonomy" id="92758"/>
    <lineage>
        <taxon>Bacteria</taxon>
        <taxon>Bacillati</taxon>
        <taxon>Mycoplasmatota</taxon>
        <taxon>Mycoplasmoidales</taxon>
        <taxon>Mycoplasmoidaceae</taxon>
        <taxon>Mycoplasmoides</taxon>
    </lineage>
</organism>
<comment type="catalytic activity">
    <reaction evidence="15">
        <text>lactose(out) + N(pros)-phospho-L-histidyl-[protein] = lactose 6-phosphate(in) + L-histidyl-[protein]</text>
        <dbReference type="Rhea" id="RHEA:42400"/>
        <dbReference type="Rhea" id="RHEA-COMP:9745"/>
        <dbReference type="Rhea" id="RHEA-COMP:9746"/>
        <dbReference type="ChEBI" id="CHEBI:17716"/>
        <dbReference type="ChEBI" id="CHEBI:29979"/>
        <dbReference type="ChEBI" id="CHEBI:64837"/>
        <dbReference type="ChEBI" id="CHEBI:79080"/>
        <dbReference type="EC" id="2.7.1.207"/>
    </reaction>
</comment>
<keyword evidence="12 18" id="KW-1133">Transmembrane helix</keyword>
<evidence type="ECO:0000256" key="12">
    <source>
        <dbReference type="ARBA" id="ARBA00022989"/>
    </source>
</evidence>
<evidence type="ECO:0000256" key="16">
    <source>
        <dbReference type="PROSITE-ProRule" id="PRU00423"/>
    </source>
</evidence>
<gene>
    <name evidence="21" type="ORF">J2Z62_000299</name>
</gene>
<evidence type="ECO:0000256" key="14">
    <source>
        <dbReference type="ARBA" id="ARBA00029639"/>
    </source>
</evidence>
<evidence type="ECO:0000259" key="20">
    <source>
        <dbReference type="PROSITE" id="PS51105"/>
    </source>
</evidence>
<dbReference type="InterPro" id="IPR013012">
    <property type="entry name" value="PTS_EIIB_3"/>
</dbReference>
<dbReference type="Pfam" id="PF02378">
    <property type="entry name" value="PTS_EIIC"/>
    <property type="match status" value="1"/>
</dbReference>